<dbReference type="PANTHER" id="PTHR43451">
    <property type="entry name" value="ACETYLTRANSFERASE (GNAT) FAMILY PROTEIN"/>
    <property type="match status" value="1"/>
</dbReference>
<dbReference type="SUPFAM" id="SSF55729">
    <property type="entry name" value="Acyl-CoA N-acyltransferases (Nat)"/>
    <property type="match status" value="1"/>
</dbReference>
<dbReference type="InterPro" id="IPR052564">
    <property type="entry name" value="N-acetyltrans/Recomb-assoc"/>
</dbReference>
<gene>
    <name evidence="2" type="ORF">ABGB03_04200</name>
</gene>
<reference evidence="2" key="1">
    <citation type="submission" date="2024-05" db="EMBL/GenBank/DDBJ databases">
        <title>Pontimicrobium maritimus sp. nov., isolated form sea water.</title>
        <authorList>
            <person name="Muhammad N."/>
            <person name="Vuong T.Q."/>
            <person name="Han H.L."/>
            <person name="Kim S.-G."/>
        </authorList>
    </citation>
    <scope>NUCLEOTIDE SEQUENCE</scope>
    <source>
        <strain evidence="2">SW4</strain>
    </source>
</reference>
<dbReference type="PANTHER" id="PTHR43451:SF1">
    <property type="entry name" value="ACETYLTRANSFERASE"/>
    <property type="match status" value="1"/>
</dbReference>
<dbReference type="InterPro" id="IPR000182">
    <property type="entry name" value="GNAT_dom"/>
</dbReference>
<dbReference type="GO" id="GO:0016747">
    <property type="term" value="F:acyltransferase activity, transferring groups other than amino-acyl groups"/>
    <property type="evidence" value="ECO:0007669"/>
    <property type="project" value="InterPro"/>
</dbReference>
<feature type="domain" description="N-acetyltransferase" evidence="1">
    <location>
        <begin position="31"/>
        <end position="180"/>
    </location>
</feature>
<accession>A0AAU7BUN8</accession>
<name>A0AAU7BUN8_9FLAO</name>
<evidence type="ECO:0000313" key="2">
    <source>
        <dbReference type="EMBL" id="XBG62105.1"/>
    </source>
</evidence>
<dbReference type="Gene3D" id="3.40.630.30">
    <property type="match status" value="1"/>
</dbReference>
<organism evidence="2">
    <name type="scientific">Pontimicrobium sp. SW4</name>
    <dbReference type="NCBI Taxonomy" id="3153519"/>
    <lineage>
        <taxon>Bacteria</taxon>
        <taxon>Pseudomonadati</taxon>
        <taxon>Bacteroidota</taxon>
        <taxon>Flavobacteriia</taxon>
        <taxon>Flavobacteriales</taxon>
        <taxon>Flavobacteriaceae</taxon>
        <taxon>Pontimicrobium</taxon>
    </lineage>
</organism>
<dbReference type="EMBL" id="CP157199">
    <property type="protein sequence ID" value="XBG62105.1"/>
    <property type="molecule type" value="Genomic_DNA"/>
</dbReference>
<dbReference type="CDD" id="cd04301">
    <property type="entry name" value="NAT_SF"/>
    <property type="match status" value="1"/>
</dbReference>
<sequence length="181" mass="21213">MLIRKVSVFLHATFHTQDRCVSLKSHQIMNIKIRNAELEDLAELQNLFSDTIMETCQNEYSLNQRKVWSNAVKKTEKWNKSLKEEFFIVAENDGMIVGFSSLKNENYLNLMYIHKDFTRKGIASRLYENIKTKSIEYGTKKLSADVSKTARPFFEKLGFRVLKENKNIVDNEIVINYNMSE</sequence>
<dbReference type="AlphaFoldDB" id="A0AAU7BUN8"/>
<keyword evidence="2" id="KW-0012">Acyltransferase</keyword>
<dbReference type="InterPro" id="IPR016181">
    <property type="entry name" value="Acyl_CoA_acyltransferase"/>
</dbReference>
<evidence type="ECO:0000259" key="1">
    <source>
        <dbReference type="PROSITE" id="PS51186"/>
    </source>
</evidence>
<dbReference type="RefSeq" id="WP_347925093.1">
    <property type="nucleotide sequence ID" value="NZ_CP157199.1"/>
</dbReference>
<dbReference type="EC" id="2.3.1.-" evidence="2"/>
<proteinExistence type="predicted"/>
<keyword evidence="2" id="KW-0808">Transferase</keyword>
<dbReference type="Pfam" id="PF13673">
    <property type="entry name" value="Acetyltransf_10"/>
    <property type="match status" value="1"/>
</dbReference>
<protein>
    <submittedName>
        <fullName evidence="2">GNAT family N-acetyltransferase</fullName>
        <ecNumber evidence="2">2.3.1.-</ecNumber>
    </submittedName>
</protein>
<dbReference type="PROSITE" id="PS51186">
    <property type="entry name" value="GNAT"/>
    <property type="match status" value="1"/>
</dbReference>